<gene>
    <name evidence="1" type="ORF">ASJ80_14520</name>
</gene>
<evidence type="ECO:0000313" key="2">
    <source>
        <dbReference type="Proteomes" id="UP000217784"/>
    </source>
</evidence>
<proteinExistence type="predicted"/>
<sequence length="130" mass="15097">MTNNIKCHKCNREIPENETFISRGNTLCEDCYIDATHKIRVCNPMGERAKTAFRKSHGLGGTDGLTDLQREIYHYTQSKGKVTRPELLKQFKLSENELENNFAFLRQSKLLKGKKEDDIVYITLWSNQDQ</sequence>
<reference evidence="1 2" key="1">
    <citation type="journal article" date="2017" name="BMC Genomics">
        <title>Genomic analysis of methanogenic archaea reveals a shift towards energy conservation.</title>
        <authorList>
            <person name="Gilmore S.P."/>
            <person name="Henske J.K."/>
            <person name="Sexton J.A."/>
            <person name="Solomon K.V."/>
            <person name="Seppala S."/>
            <person name="Yoo J.I."/>
            <person name="Huyett L.M."/>
            <person name="Pressman A."/>
            <person name="Cogan J.Z."/>
            <person name="Kivenson V."/>
            <person name="Peng X."/>
            <person name="Tan Y."/>
            <person name="Valentine D.L."/>
            <person name="O'Malley M.A."/>
        </authorList>
    </citation>
    <scope>NUCLEOTIDE SEQUENCE [LARGE SCALE GENOMIC DNA]</scope>
    <source>
        <strain evidence="1 2">M.o.H.</strain>
    </source>
</reference>
<name>A0A2A2H9H1_METBR</name>
<dbReference type="RefSeq" id="WP_069583497.1">
    <property type="nucleotide sequence ID" value="NZ_LMVM01000001.1"/>
</dbReference>
<organism evidence="1 2">
    <name type="scientific">Methanobacterium bryantii</name>
    <dbReference type="NCBI Taxonomy" id="2161"/>
    <lineage>
        <taxon>Archaea</taxon>
        <taxon>Methanobacteriati</taxon>
        <taxon>Methanobacteriota</taxon>
        <taxon>Methanomada group</taxon>
        <taxon>Methanobacteria</taxon>
        <taxon>Methanobacteriales</taxon>
        <taxon>Methanobacteriaceae</taxon>
        <taxon>Methanobacterium</taxon>
    </lineage>
</organism>
<dbReference type="OrthoDB" id="129806at2157"/>
<evidence type="ECO:0000313" key="1">
    <source>
        <dbReference type="EMBL" id="PAV06049.1"/>
    </source>
</evidence>
<dbReference type="Proteomes" id="UP000217784">
    <property type="component" value="Unassembled WGS sequence"/>
</dbReference>
<keyword evidence="2" id="KW-1185">Reference proteome</keyword>
<dbReference type="AlphaFoldDB" id="A0A2A2H9H1"/>
<protein>
    <submittedName>
        <fullName evidence="1">Uncharacterized protein</fullName>
    </submittedName>
</protein>
<accession>A0A2A2H9H1</accession>
<dbReference type="EMBL" id="LMVM01000001">
    <property type="protein sequence ID" value="PAV06049.1"/>
    <property type="molecule type" value="Genomic_DNA"/>
</dbReference>
<comment type="caution">
    <text evidence="1">The sequence shown here is derived from an EMBL/GenBank/DDBJ whole genome shotgun (WGS) entry which is preliminary data.</text>
</comment>